<dbReference type="Proteomes" id="UP001161691">
    <property type="component" value="Unassembled WGS sequence"/>
</dbReference>
<dbReference type="RefSeq" id="WP_282910854.1">
    <property type="nucleotide sequence ID" value="NZ_JAGRPV010000001.1"/>
</dbReference>
<comment type="caution">
    <text evidence="1">The sequence shown here is derived from an EMBL/GenBank/DDBJ whole genome shotgun (WGS) entry which is preliminary data.</text>
</comment>
<reference evidence="1" key="1">
    <citation type="submission" date="2023-04" db="EMBL/GenBank/DDBJ databases">
        <title>Comparative genomic analysis of Cohnella hashimotonis sp. nov., isolated from the International Space Station.</title>
        <authorList>
            <person name="Venkateswaran K."/>
            <person name="Simpson A."/>
        </authorList>
    </citation>
    <scope>NUCLEOTIDE SEQUENCE</scope>
    <source>
        <strain evidence="1">F6_2S_P_1</strain>
    </source>
</reference>
<dbReference type="EMBL" id="JAGRPV010000001">
    <property type="protein sequence ID" value="MDI4648117.1"/>
    <property type="molecule type" value="Genomic_DNA"/>
</dbReference>
<name>A0ABT6TQL8_9BACL</name>
<protein>
    <submittedName>
        <fullName evidence="1">Uncharacterized protein</fullName>
    </submittedName>
</protein>
<accession>A0ABT6TQL8</accession>
<evidence type="ECO:0000313" key="1">
    <source>
        <dbReference type="EMBL" id="MDI4648117.1"/>
    </source>
</evidence>
<gene>
    <name evidence="1" type="ORF">KB449_24415</name>
</gene>
<evidence type="ECO:0000313" key="2">
    <source>
        <dbReference type="Proteomes" id="UP001161691"/>
    </source>
</evidence>
<organism evidence="1 2">
    <name type="scientific">Cohnella hashimotonis</name>
    <dbReference type="NCBI Taxonomy" id="2826895"/>
    <lineage>
        <taxon>Bacteria</taxon>
        <taxon>Bacillati</taxon>
        <taxon>Bacillota</taxon>
        <taxon>Bacilli</taxon>
        <taxon>Bacillales</taxon>
        <taxon>Paenibacillaceae</taxon>
        <taxon>Cohnella</taxon>
    </lineage>
</organism>
<sequence length="125" mass="13106">MATFTTGLITNTRATGSAASNIVVSARNLSNASATIVVEVFGVPGSAPALTPLYVTGYILPALSSDIRTFFIAGNVSYEVQYSITSTLTQVAMSTYGIDEFGNLVTEQRVLHSELTPTNGLTIPV</sequence>
<keyword evidence="2" id="KW-1185">Reference proteome</keyword>
<proteinExistence type="predicted"/>